<dbReference type="InterPro" id="IPR001466">
    <property type="entry name" value="Beta-lactam-related"/>
</dbReference>
<evidence type="ECO:0000313" key="2">
    <source>
        <dbReference type="EMBL" id="XCG63185.1"/>
    </source>
</evidence>
<dbReference type="Pfam" id="PF00144">
    <property type="entry name" value="Beta-lactamase"/>
    <property type="match status" value="1"/>
</dbReference>
<keyword evidence="2" id="KW-0378">Hydrolase</keyword>
<dbReference type="RefSeq" id="WP_353648800.1">
    <property type="nucleotide sequence ID" value="NZ_CP159218.1"/>
</dbReference>
<gene>
    <name evidence="2" type="ORF">ABLG96_18570</name>
</gene>
<name>A0AAU8DNT9_9ACTN</name>
<protein>
    <submittedName>
        <fullName evidence="2">Serine hydrolase domain-containing protein</fullName>
        <ecNumber evidence="2">3.1.1.103</ecNumber>
    </submittedName>
</protein>
<dbReference type="GO" id="GO:0016787">
    <property type="term" value="F:hydrolase activity"/>
    <property type="evidence" value="ECO:0007669"/>
    <property type="project" value="UniProtKB-KW"/>
</dbReference>
<reference evidence="2" key="1">
    <citation type="submission" date="2024-05" db="EMBL/GenBank/DDBJ databases">
        <authorList>
            <person name="Cai S.Y."/>
            <person name="Jin L.M."/>
            <person name="Li H.R."/>
        </authorList>
    </citation>
    <scope>NUCLEOTIDE SEQUENCE</scope>
    <source>
        <strain evidence="2">A5-74</strain>
    </source>
</reference>
<dbReference type="AlphaFoldDB" id="A0AAU8DNT9"/>
<proteinExistence type="predicted"/>
<accession>A0AAU8DNT9</accession>
<dbReference type="InterPro" id="IPR012338">
    <property type="entry name" value="Beta-lactam/transpept-like"/>
</dbReference>
<feature type="domain" description="Beta-lactamase-related" evidence="1">
    <location>
        <begin position="16"/>
        <end position="341"/>
    </location>
</feature>
<dbReference type="EC" id="3.1.1.103" evidence="2"/>
<dbReference type="PANTHER" id="PTHR43283">
    <property type="entry name" value="BETA-LACTAMASE-RELATED"/>
    <property type="match status" value="1"/>
</dbReference>
<dbReference type="Gene3D" id="3.40.710.10">
    <property type="entry name" value="DD-peptidase/beta-lactamase superfamily"/>
    <property type="match status" value="1"/>
</dbReference>
<organism evidence="2">
    <name type="scientific">Nakamurella sp. A5-74</name>
    <dbReference type="NCBI Taxonomy" id="3158264"/>
    <lineage>
        <taxon>Bacteria</taxon>
        <taxon>Bacillati</taxon>
        <taxon>Actinomycetota</taxon>
        <taxon>Actinomycetes</taxon>
        <taxon>Nakamurellales</taxon>
        <taxon>Nakamurellaceae</taxon>
        <taxon>Nakamurella</taxon>
    </lineage>
</organism>
<dbReference type="EMBL" id="CP159218">
    <property type="protein sequence ID" value="XCG63185.1"/>
    <property type="molecule type" value="Genomic_DNA"/>
</dbReference>
<evidence type="ECO:0000259" key="1">
    <source>
        <dbReference type="Pfam" id="PF00144"/>
    </source>
</evidence>
<sequence length="470" mass="49141">MNHDVDRVHLVGESCRRTFAERVESGTSPGAGWAVFVGGTVIAAGGAGVVTPGGTPVTADTAFRIASCTKSFTAAMALRLRDRGLLDLDAPIDRHLDLGPSSGHDDRIPTVAQLLSMAGGLPGDDPWADRQESLGRDEFRTLLSAGVRFARPPGVSFEYSNLGFAMVGAAIERVTGRDFTELVTADLLRAGGFGGIGFDSAVADVDGVAIGHRRLDGTWLALPFSDPGAFSPIGGVFASASALARWAGWLVTAGTDEGLQEDDAEQILSAASRRDMQQPHTATGAAGRDYALGLVTEDGRHGRIVSHSGGYPGFGSHMRWHAATGIGIVGLENARYSGAVTAVTTLLDAVLDALVVPDAVPTLWPETIAARLSLESLLRQWDPVVADALFSDNVDLDEPLPRRVAEIGRLADAVGLAGSAPVTLEHASPRSTSPANLSWTSPGRTGLLRCAISLTPQSPPRVQTLSVHQV</sequence>
<dbReference type="SUPFAM" id="SSF56601">
    <property type="entry name" value="beta-lactamase/transpeptidase-like"/>
    <property type="match status" value="1"/>
</dbReference>
<dbReference type="InterPro" id="IPR050789">
    <property type="entry name" value="Diverse_Enzym_Activities"/>
</dbReference>